<dbReference type="OrthoDB" id="5964374at2759"/>
<dbReference type="InterPro" id="IPR050433">
    <property type="entry name" value="Myc_transcription_factors"/>
</dbReference>
<accession>A0A0D2UKX2</accession>
<feature type="region of interest" description="Disordered" evidence="1">
    <location>
        <begin position="362"/>
        <end position="391"/>
    </location>
</feature>
<dbReference type="Proteomes" id="UP000008743">
    <property type="component" value="Unassembled WGS sequence"/>
</dbReference>
<dbReference type="Gene3D" id="4.10.280.10">
    <property type="entry name" value="Helix-loop-helix DNA-binding domain"/>
    <property type="match status" value="1"/>
</dbReference>
<name>A0A0D2UKX2_CAPO3</name>
<feature type="domain" description="BHLH" evidence="2">
    <location>
        <begin position="499"/>
        <end position="551"/>
    </location>
</feature>
<dbReference type="SMART" id="SM00353">
    <property type="entry name" value="HLH"/>
    <property type="match status" value="1"/>
</dbReference>
<feature type="region of interest" description="Disordered" evidence="1">
    <location>
        <begin position="547"/>
        <end position="570"/>
    </location>
</feature>
<dbReference type="GO" id="GO:0046983">
    <property type="term" value="F:protein dimerization activity"/>
    <property type="evidence" value="ECO:0007669"/>
    <property type="project" value="InterPro"/>
</dbReference>
<feature type="compositionally biased region" description="Acidic residues" evidence="1">
    <location>
        <begin position="318"/>
        <end position="336"/>
    </location>
</feature>
<protein>
    <recommendedName>
        <fullName evidence="2">BHLH domain-containing protein</fullName>
    </recommendedName>
</protein>
<dbReference type="Pfam" id="PF00010">
    <property type="entry name" value="HLH"/>
    <property type="match status" value="1"/>
</dbReference>
<dbReference type="SUPFAM" id="SSF47459">
    <property type="entry name" value="HLH, helix-loop-helix DNA-binding domain"/>
    <property type="match status" value="1"/>
</dbReference>
<organism evidence="3 4">
    <name type="scientific">Capsaspora owczarzaki (strain ATCC 30864)</name>
    <dbReference type="NCBI Taxonomy" id="595528"/>
    <lineage>
        <taxon>Eukaryota</taxon>
        <taxon>Filasterea</taxon>
        <taxon>Capsaspora</taxon>
    </lineage>
</organism>
<evidence type="ECO:0000313" key="4">
    <source>
        <dbReference type="Proteomes" id="UP000008743"/>
    </source>
</evidence>
<dbReference type="PROSITE" id="PS50888">
    <property type="entry name" value="BHLH"/>
    <property type="match status" value="1"/>
</dbReference>
<gene>
    <name evidence="3" type="ORF">CAOG_006158</name>
</gene>
<dbReference type="PANTHER" id="PTHR45851">
    <property type="entry name" value="MYC PROTO-ONCOGENE"/>
    <property type="match status" value="1"/>
</dbReference>
<evidence type="ECO:0000256" key="1">
    <source>
        <dbReference type="SAM" id="MobiDB-lite"/>
    </source>
</evidence>
<dbReference type="EMBL" id="KE346369">
    <property type="protein sequence ID" value="KJE95736.1"/>
    <property type="molecule type" value="Genomic_DNA"/>
</dbReference>
<feature type="compositionally biased region" description="Low complexity" evidence="1">
    <location>
        <begin position="365"/>
        <end position="378"/>
    </location>
</feature>
<sequence length="597" mass="62543">MSTDALLASHSEIERALAQDAALLDYLSDDLASHHAVSAPGSPTPVAYDWTSFDSAPASPAHPTSHVEASPQAKKAPVAVASMLLERRGLSLDGATNLRMFVGHQNACLQASASVSASCNPSPTPMMDDLFSGEMVAALSAYNTPSATPRHSPLHFRESADGNAFDVVPRSLSAHTSSASSDSDDDMISATMASHSSIDFPTLFISDTPSVGGAAHANAVLRPSALTLSPDSRPASPLPADHAVDTALSALLHSRLNNYDLVVKMDAEDDDDELVGVFDDEQAGFALPILNPAVSAATAAALRAAAASAPCSPFYDSGDAEDDEEDEADDEIDVETVDEYVPKRPLRKSAANSFVATQRRLQRGSASLPVSPASSPARRSIKRKADDDMYMPTGSRVSVRLQAAASLPSSRSASPLPFPSSASYASTSAWAAKRSCTDVSVLLAATAAVTAAASGDPLPSELMNALGVNPDSGKPITAVAVAAAAITAAVGGPVSEFDMKRNIHNVLERKRRNDLKDSFTELREVIPEMAEDERTPKVNILTESLKSSWSSLPGNPCSNPTRPSCSKNNTLSKSVFDNCDRASPARKKTKTFSVIAS</sequence>
<evidence type="ECO:0000313" key="3">
    <source>
        <dbReference type="EMBL" id="KJE95736.1"/>
    </source>
</evidence>
<reference evidence="4" key="1">
    <citation type="submission" date="2011-02" db="EMBL/GenBank/DDBJ databases">
        <title>The Genome Sequence of Capsaspora owczarzaki ATCC 30864.</title>
        <authorList>
            <person name="Russ C."/>
            <person name="Cuomo C."/>
            <person name="Burger G."/>
            <person name="Gray M.W."/>
            <person name="Holland P.W.H."/>
            <person name="King N."/>
            <person name="Lang F.B.F."/>
            <person name="Roger A.J."/>
            <person name="Ruiz-Trillo I."/>
            <person name="Young S.K."/>
            <person name="Zeng Q."/>
            <person name="Gargeya S."/>
            <person name="Alvarado L."/>
            <person name="Berlin A."/>
            <person name="Chapman S.B."/>
            <person name="Chen Z."/>
            <person name="Freedman E."/>
            <person name="Gellesch M."/>
            <person name="Goldberg J."/>
            <person name="Griggs A."/>
            <person name="Gujja S."/>
            <person name="Heilman E."/>
            <person name="Heiman D."/>
            <person name="Howarth C."/>
            <person name="Mehta T."/>
            <person name="Neiman D."/>
            <person name="Pearson M."/>
            <person name="Roberts A."/>
            <person name="Saif S."/>
            <person name="Shea T."/>
            <person name="Shenoy N."/>
            <person name="Sisk P."/>
            <person name="Stolte C."/>
            <person name="Sykes S."/>
            <person name="White J."/>
            <person name="Yandava C."/>
            <person name="Haas B."/>
            <person name="Nusbaum C."/>
            <person name="Birren B."/>
        </authorList>
    </citation>
    <scope>NUCLEOTIDE SEQUENCE</scope>
    <source>
        <strain evidence="4">ATCC 30864</strain>
    </source>
</reference>
<dbReference type="InterPro" id="IPR011598">
    <property type="entry name" value="bHLH_dom"/>
</dbReference>
<dbReference type="InParanoid" id="A0A0D2UKX2"/>
<feature type="region of interest" description="Disordered" evidence="1">
    <location>
        <begin position="310"/>
        <end position="336"/>
    </location>
</feature>
<dbReference type="AlphaFoldDB" id="A0A0D2UKX2"/>
<evidence type="ECO:0000259" key="2">
    <source>
        <dbReference type="PROSITE" id="PS50888"/>
    </source>
</evidence>
<keyword evidence="4" id="KW-1185">Reference proteome</keyword>
<proteinExistence type="predicted"/>
<dbReference type="InterPro" id="IPR036638">
    <property type="entry name" value="HLH_DNA-bd_sf"/>
</dbReference>
<dbReference type="STRING" id="595528.A0A0D2UKX2"/>